<comment type="caution">
    <text evidence="1">The sequence shown here is derived from an EMBL/GenBank/DDBJ whole genome shotgun (WGS) entry which is preliminary data.</text>
</comment>
<protein>
    <submittedName>
        <fullName evidence="1">Uncharacterized protein</fullName>
    </submittedName>
</protein>
<name>A0A4Z2H9C3_9TELE</name>
<dbReference type="AlphaFoldDB" id="A0A4Z2H9C3"/>
<proteinExistence type="predicted"/>
<dbReference type="EMBL" id="SRLO01000292">
    <property type="protein sequence ID" value="TNN62497.1"/>
    <property type="molecule type" value="Genomic_DNA"/>
</dbReference>
<organism evidence="1 2">
    <name type="scientific">Liparis tanakae</name>
    <name type="common">Tanaka's snailfish</name>
    <dbReference type="NCBI Taxonomy" id="230148"/>
    <lineage>
        <taxon>Eukaryota</taxon>
        <taxon>Metazoa</taxon>
        <taxon>Chordata</taxon>
        <taxon>Craniata</taxon>
        <taxon>Vertebrata</taxon>
        <taxon>Euteleostomi</taxon>
        <taxon>Actinopterygii</taxon>
        <taxon>Neopterygii</taxon>
        <taxon>Teleostei</taxon>
        <taxon>Neoteleostei</taxon>
        <taxon>Acanthomorphata</taxon>
        <taxon>Eupercaria</taxon>
        <taxon>Perciformes</taxon>
        <taxon>Cottioidei</taxon>
        <taxon>Cottales</taxon>
        <taxon>Liparidae</taxon>
        <taxon>Liparis</taxon>
    </lineage>
</organism>
<reference evidence="1 2" key="1">
    <citation type="submission" date="2019-03" db="EMBL/GenBank/DDBJ databases">
        <title>First draft genome of Liparis tanakae, snailfish: a comprehensive survey of snailfish specific genes.</title>
        <authorList>
            <person name="Kim W."/>
            <person name="Song I."/>
            <person name="Jeong J.-H."/>
            <person name="Kim D."/>
            <person name="Kim S."/>
            <person name="Ryu S."/>
            <person name="Song J.Y."/>
            <person name="Lee S.K."/>
        </authorList>
    </citation>
    <scope>NUCLEOTIDE SEQUENCE [LARGE SCALE GENOMIC DNA]</scope>
    <source>
        <tissue evidence="1">Muscle</tissue>
    </source>
</reference>
<evidence type="ECO:0000313" key="1">
    <source>
        <dbReference type="EMBL" id="TNN62497.1"/>
    </source>
</evidence>
<evidence type="ECO:0000313" key="2">
    <source>
        <dbReference type="Proteomes" id="UP000314294"/>
    </source>
</evidence>
<gene>
    <name evidence="1" type="ORF">EYF80_027300</name>
</gene>
<accession>A0A4Z2H9C3</accession>
<dbReference type="Proteomes" id="UP000314294">
    <property type="component" value="Unassembled WGS sequence"/>
</dbReference>
<keyword evidence="2" id="KW-1185">Reference proteome</keyword>
<sequence>MHRQVDVLLLNRRELRQRGGSVSLHRKKEPATGGGCGTEVAAGTNQQQQGPVLHCTAPVLTLTGVSKSRDFFDFRPERNSLDYLRTPGH</sequence>